<dbReference type="Pfam" id="PF01872">
    <property type="entry name" value="RibD_C"/>
    <property type="match status" value="1"/>
</dbReference>
<evidence type="ECO:0000313" key="3">
    <source>
        <dbReference type="EMBL" id="PZM98323.1"/>
    </source>
</evidence>
<reference evidence="2" key="4">
    <citation type="submission" date="2023-08" db="EMBL/GenBank/DDBJ databases">
        <authorList>
            <person name="Guima S.E.S."/>
            <person name="Martins L.F."/>
            <person name="Silva A.M."/>
            <person name="Setubal J.C."/>
        </authorList>
    </citation>
    <scope>NUCLEOTIDE SEQUENCE</scope>
    <source>
        <strain evidence="2">ZC4RG45</strain>
    </source>
</reference>
<dbReference type="PANTHER" id="PTHR38011">
    <property type="entry name" value="DIHYDROFOLATE REDUCTASE FAMILY PROTEIN (AFU_ORTHOLOGUE AFUA_8G06820)"/>
    <property type="match status" value="1"/>
</dbReference>
<dbReference type="InterPro" id="IPR050765">
    <property type="entry name" value="Riboflavin_Biosynth_HTPR"/>
</dbReference>
<dbReference type="Proteomes" id="UP000249324">
    <property type="component" value="Unassembled WGS sequence"/>
</dbReference>
<dbReference type="InterPro" id="IPR002734">
    <property type="entry name" value="RibDG_C"/>
</dbReference>
<dbReference type="Gene3D" id="3.40.430.10">
    <property type="entry name" value="Dihydrofolate Reductase, subunit A"/>
    <property type="match status" value="1"/>
</dbReference>
<organism evidence="3">
    <name type="scientific">Thermocrispum agreste</name>
    <dbReference type="NCBI Taxonomy" id="37925"/>
    <lineage>
        <taxon>Bacteria</taxon>
        <taxon>Bacillati</taxon>
        <taxon>Actinomycetota</taxon>
        <taxon>Actinomycetes</taxon>
        <taxon>Pseudonocardiales</taxon>
        <taxon>Pseudonocardiaceae</taxon>
        <taxon>Thermocrispum</taxon>
    </lineage>
</organism>
<name>A0A2W4LKT9_9PSEU</name>
<dbReference type="GO" id="GO:0009231">
    <property type="term" value="P:riboflavin biosynthetic process"/>
    <property type="evidence" value="ECO:0007669"/>
    <property type="project" value="InterPro"/>
</dbReference>
<evidence type="ECO:0000259" key="1">
    <source>
        <dbReference type="Pfam" id="PF01872"/>
    </source>
</evidence>
<proteinExistence type="predicted"/>
<evidence type="ECO:0000313" key="2">
    <source>
        <dbReference type="EMBL" id="MFO7193932.1"/>
    </source>
</evidence>
<comment type="caution">
    <text evidence="3">The sequence shown here is derived from an EMBL/GenBank/DDBJ whole genome shotgun (WGS) entry which is preliminary data.</text>
</comment>
<sequence>FSTTLTSVRGNTRLARRGLAEEIERLRAEPGDGDIAVGGAHLAAQAAELGVIDEYRIRVHPVLVGGGVPFFPRNERHVDLELKESRVFGSGVVYQRYRVTRQGPAARKPRDAGREA</sequence>
<feature type="non-terminal residue" evidence="3">
    <location>
        <position position="1"/>
    </location>
</feature>
<dbReference type="AlphaFoldDB" id="A0A2W4LKT9"/>
<dbReference type="EMBL" id="QGUI02000305">
    <property type="protein sequence ID" value="MFO7193932.1"/>
    <property type="molecule type" value="Genomic_DNA"/>
</dbReference>
<evidence type="ECO:0000313" key="4">
    <source>
        <dbReference type="Proteomes" id="UP000249324"/>
    </source>
</evidence>
<feature type="domain" description="Bacterial bifunctional deaminase-reductase C-terminal" evidence="1">
    <location>
        <begin position="19"/>
        <end position="94"/>
    </location>
</feature>
<dbReference type="GO" id="GO:0008703">
    <property type="term" value="F:5-amino-6-(5-phosphoribosylamino)uracil reductase activity"/>
    <property type="evidence" value="ECO:0007669"/>
    <property type="project" value="InterPro"/>
</dbReference>
<reference evidence="3" key="1">
    <citation type="submission" date="2018-05" db="EMBL/GenBank/DDBJ databases">
        <authorList>
            <person name="Lanie J.A."/>
            <person name="Ng W.-L."/>
            <person name="Kazmierczak K.M."/>
            <person name="Andrzejewski T.M."/>
            <person name="Davidsen T.M."/>
            <person name="Wayne K.J."/>
            <person name="Tettelin H."/>
            <person name="Glass J.I."/>
            <person name="Rusch D."/>
            <person name="Podicherti R."/>
            <person name="Tsui H.-C.T."/>
            <person name="Winkler M.E."/>
        </authorList>
    </citation>
    <scope>NUCLEOTIDE SEQUENCE</scope>
    <source>
        <strain evidence="3">ZC4RG45</strain>
    </source>
</reference>
<protein>
    <submittedName>
        <fullName evidence="3">Deaminase</fullName>
    </submittedName>
    <submittedName>
        <fullName evidence="2">Dihydrofolate reductase family protein</fullName>
    </submittedName>
</protein>
<dbReference type="EMBL" id="QGUI01000257">
    <property type="protein sequence ID" value="PZM98323.1"/>
    <property type="molecule type" value="Genomic_DNA"/>
</dbReference>
<gene>
    <name evidence="2" type="ORF">DIU77_016945</name>
    <name evidence="3" type="ORF">DIU77_08095</name>
</gene>
<accession>A0A2W4LKT9</accession>
<reference evidence="2" key="2">
    <citation type="submission" date="2018-05" db="EMBL/GenBank/DDBJ databases">
        <authorList>
            <person name="Moura L."/>
            <person name="Setubal J.C."/>
        </authorList>
    </citation>
    <scope>NUCLEOTIDE SEQUENCE</scope>
    <source>
        <strain evidence="2">ZC4RG45</strain>
    </source>
</reference>
<reference evidence="2 4" key="3">
    <citation type="journal article" date="2021" name="BMC Genomics">
        <title>Genome-resolved metagenome and metatranscriptome analyses of thermophilic composting reveal key bacterial players and their metabolic interactions.</title>
        <authorList>
            <person name="Braga L.P.P."/>
            <person name="Pereira R.V."/>
            <person name="Martins L.F."/>
            <person name="Moura L.M.S."/>
            <person name="Sanchez F.B."/>
            <person name="Patane J.S.L."/>
            <person name="da Silva A.M."/>
            <person name="Setubal J.C."/>
        </authorList>
    </citation>
    <scope>NUCLEOTIDE SEQUENCE [LARGE SCALE GENOMIC DNA]</scope>
    <source>
        <strain evidence="2">ZC4RG45</strain>
    </source>
</reference>
<dbReference type="STRING" id="1111738.GCA_000427905_00675"/>
<dbReference type="SUPFAM" id="SSF53597">
    <property type="entry name" value="Dihydrofolate reductase-like"/>
    <property type="match status" value="1"/>
</dbReference>
<dbReference type="InterPro" id="IPR024072">
    <property type="entry name" value="DHFR-like_dom_sf"/>
</dbReference>
<dbReference type="PANTHER" id="PTHR38011:SF11">
    <property type="entry name" value="2,5-DIAMINO-6-RIBOSYLAMINO-4(3H)-PYRIMIDINONE 5'-PHOSPHATE REDUCTASE"/>
    <property type="match status" value="1"/>
</dbReference>